<comment type="similarity">
    <text evidence="2">Belongs to the CDP-alcohol phosphatidyltransferase class-I family.</text>
</comment>
<accession>A0A074JWQ3</accession>
<evidence type="ECO:0008006" key="6">
    <source>
        <dbReference type="Google" id="ProtNLM"/>
    </source>
</evidence>
<evidence type="ECO:0000256" key="1">
    <source>
        <dbReference type="ARBA" id="ARBA00022679"/>
    </source>
</evidence>
<dbReference type="Proteomes" id="UP000027471">
    <property type="component" value="Unassembled WGS sequence"/>
</dbReference>
<dbReference type="PROSITE" id="PS00379">
    <property type="entry name" value="CDP_ALCOHOL_P_TRANSF"/>
    <property type="match status" value="1"/>
</dbReference>
<keyword evidence="3" id="KW-1133">Transmembrane helix</keyword>
<feature type="transmembrane region" description="Helical" evidence="3">
    <location>
        <begin position="82"/>
        <end position="102"/>
    </location>
</feature>
<keyword evidence="3" id="KW-0812">Transmembrane</keyword>
<dbReference type="GO" id="GO:0016780">
    <property type="term" value="F:phosphotransferase activity, for other substituted phosphate groups"/>
    <property type="evidence" value="ECO:0007669"/>
    <property type="project" value="InterPro"/>
</dbReference>
<dbReference type="Gene3D" id="1.20.120.1760">
    <property type="match status" value="1"/>
</dbReference>
<dbReference type="InterPro" id="IPR048254">
    <property type="entry name" value="CDP_ALCOHOL_P_TRANSF_CS"/>
</dbReference>
<evidence type="ECO:0000313" key="5">
    <source>
        <dbReference type="Proteomes" id="UP000027471"/>
    </source>
</evidence>
<dbReference type="InterPro" id="IPR043130">
    <property type="entry name" value="CDP-OH_PTrfase_TM_dom"/>
</dbReference>
<feature type="transmembrane region" description="Helical" evidence="3">
    <location>
        <begin position="183"/>
        <end position="200"/>
    </location>
</feature>
<keyword evidence="5" id="KW-1185">Reference proteome</keyword>
<dbReference type="RefSeq" id="WP_081846995.1">
    <property type="nucleotide sequence ID" value="NZ_AUNB01000019.1"/>
</dbReference>
<sequence>MNTPVITPNRVKRIKPTEAQLLSGAGARLVWLALPLGALSAALATRLAPGGAVVSVGLFALLAAVVAYLMRAHYPHARLGPANAVTLLRAALVCALVAPLAAEVFAPAPIPSRARWLITAIATLALALDGLDGWLARRSGLSSRFGARFDMEVDAALGLILALLVVVSGTVGIWVLALGAMRYAYVLASFALPWLNAPLPERFRRKLVCVVQIVALVVLTLPGLGALTATFIAAAATLALTGSFTADIIWLARRRAT</sequence>
<dbReference type="Pfam" id="PF01066">
    <property type="entry name" value="CDP-OH_P_transf"/>
    <property type="match status" value="1"/>
</dbReference>
<dbReference type="InterPro" id="IPR000462">
    <property type="entry name" value="CDP-OH_P_trans"/>
</dbReference>
<evidence type="ECO:0000313" key="4">
    <source>
        <dbReference type="EMBL" id="KEO60330.1"/>
    </source>
</evidence>
<feature type="transmembrane region" description="Helical" evidence="3">
    <location>
        <begin position="114"/>
        <end position="135"/>
    </location>
</feature>
<keyword evidence="1 2" id="KW-0808">Transferase</keyword>
<name>A0A074JWQ3_9RHOB</name>
<dbReference type="AlphaFoldDB" id="A0A074JWQ3"/>
<dbReference type="STRING" id="1353528.DT23_13410"/>
<evidence type="ECO:0000256" key="3">
    <source>
        <dbReference type="SAM" id="Phobius"/>
    </source>
</evidence>
<comment type="caution">
    <text evidence="4">The sequence shown here is derived from an EMBL/GenBank/DDBJ whole genome shotgun (WGS) entry which is preliminary data.</text>
</comment>
<dbReference type="GO" id="GO:0008654">
    <property type="term" value="P:phospholipid biosynthetic process"/>
    <property type="evidence" value="ECO:0007669"/>
    <property type="project" value="InterPro"/>
</dbReference>
<protein>
    <recommendedName>
        <fullName evidence="6">CDP-alcohol phosphatidyltransferase</fullName>
    </recommendedName>
</protein>
<dbReference type="eggNOG" id="COG0558">
    <property type="taxonomic scope" value="Bacteria"/>
</dbReference>
<feature type="transmembrane region" description="Helical" evidence="3">
    <location>
        <begin position="156"/>
        <end position="177"/>
    </location>
</feature>
<organism evidence="4 5">
    <name type="scientific">Thioclava indica</name>
    <dbReference type="NCBI Taxonomy" id="1353528"/>
    <lineage>
        <taxon>Bacteria</taxon>
        <taxon>Pseudomonadati</taxon>
        <taxon>Pseudomonadota</taxon>
        <taxon>Alphaproteobacteria</taxon>
        <taxon>Rhodobacterales</taxon>
        <taxon>Paracoccaceae</taxon>
        <taxon>Thioclava</taxon>
    </lineage>
</organism>
<feature type="transmembrane region" description="Helical" evidence="3">
    <location>
        <begin position="50"/>
        <end position="70"/>
    </location>
</feature>
<reference evidence="4 5" key="1">
    <citation type="journal article" date="2015" name="Antonie Van Leeuwenhoek">
        <title>Thioclava indica sp. nov., isolated from surface seawater of the Indian Ocean.</title>
        <authorList>
            <person name="Liu Y."/>
            <person name="Lai Q."/>
            <person name="Du J."/>
            <person name="Xu H."/>
            <person name="Jiang L."/>
            <person name="Shao Z."/>
        </authorList>
    </citation>
    <scope>NUCLEOTIDE SEQUENCE [LARGE SCALE GENOMIC DNA]</scope>
    <source>
        <strain evidence="4 5">DT23-4</strain>
    </source>
</reference>
<dbReference type="EMBL" id="AUNB01000019">
    <property type="protein sequence ID" value="KEO60330.1"/>
    <property type="molecule type" value="Genomic_DNA"/>
</dbReference>
<dbReference type="GO" id="GO:0016020">
    <property type="term" value="C:membrane"/>
    <property type="evidence" value="ECO:0007669"/>
    <property type="project" value="InterPro"/>
</dbReference>
<feature type="transmembrane region" description="Helical" evidence="3">
    <location>
        <begin position="231"/>
        <end position="252"/>
    </location>
</feature>
<feature type="transmembrane region" description="Helical" evidence="3">
    <location>
        <begin position="21"/>
        <end position="44"/>
    </location>
</feature>
<proteinExistence type="inferred from homology"/>
<evidence type="ECO:0000256" key="2">
    <source>
        <dbReference type="RuleBase" id="RU003750"/>
    </source>
</evidence>
<keyword evidence="3" id="KW-0472">Membrane</keyword>
<gene>
    <name evidence="4" type="ORF">DT23_13410</name>
</gene>
<feature type="transmembrane region" description="Helical" evidence="3">
    <location>
        <begin position="207"/>
        <end position="225"/>
    </location>
</feature>